<protein>
    <submittedName>
        <fullName evidence="2 4">Acetyltransferase</fullName>
    </submittedName>
    <submittedName>
        <fullName evidence="1">Siderophore biosynthesis protein (Malonyl-CoA decarboxylase-like protein)</fullName>
    </submittedName>
</protein>
<dbReference type="OrthoDB" id="258358at2157"/>
<evidence type="ECO:0000313" key="7">
    <source>
        <dbReference type="Proteomes" id="UP000027075"/>
    </source>
</evidence>
<dbReference type="Proteomes" id="UP000299011">
    <property type="component" value="Plasmid pHME322"/>
</dbReference>
<dbReference type="PANTHER" id="PTHR31438">
    <property type="entry name" value="LYSINE N-ACYLTRANSFERASE C17G9.06C-RELATED"/>
    <property type="match status" value="1"/>
</dbReference>
<evidence type="ECO:0000313" key="2">
    <source>
        <dbReference type="EMBL" id="AHZ24252.1"/>
    </source>
</evidence>
<dbReference type="Proteomes" id="UP000006469">
    <property type="component" value="Plasmid pHM300"/>
</dbReference>
<organism evidence="1 5">
    <name type="scientific">Haloferax mediterranei (strain ATCC 33500 / DSM 1411 / JCM 8866 / NBRC 14739 / NCIMB 2177 / R-4)</name>
    <name type="common">Halobacterium mediterranei</name>
    <dbReference type="NCBI Taxonomy" id="523841"/>
    <lineage>
        <taxon>Archaea</taxon>
        <taxon>Methanobacteriati</taxon>
        <taxon>Methanobacteriota</taxon>
        <taxon>Stenosarchaea group</taxon>
        <taxon>Halobacteria</taxon>
        <taxon>Halobacteriales</taxon>
        <taxon>Haloferacaceae</taxon>
        <taxon>Haloferax</taxon>
    </lineage>
</organism>
<dbReference type="RefSeq" id="WP_004056403.1">
    <property type="nucleotide sequence ID" value="NC_017943.1"/>
</dbReference>
<evidence type="ECO:0000313" key="8">
    <source>
        <dbReference type="Proteomes" id="UP000299011"/>
    </source>
</evidence>
<evidence type="ECO:0000313" key="5">
    <source>
        <dbReference type="Proteomes" id="UP000006469"/>
    </source>
</evidence>
<geneLocation type="plasmid" evidence="2 7">
    <name>HMPLAS2</name>
</geneLocation>
<evidence type="ECO:0000313" key="6">
    <source>
        <dbReference type="Proteomes" id="UP000011603"/>
    </source>
</evidence>
<dbReference type="EMBL" id="CP039141">
    <property type="protein sequence ID" value="QCQ77308.1"/>
    <property type="molecule type" value="Genomic_DNA"/>
</dbReference>
<dbReference type="EMBL" id="AOLO01000001">
    <property type="protein sequence ID" value="EMA05331.1"/>
    <property type="molecule type" value="Genomic_DNA"/>
</dbReference>
<geneLocation type="plasmid" evidence="1 5">
    <name>pHM300</name>
</geneLocation>
<evidence type="ECO:0000313" key="3">
    <source>
        <dbReference type="EMBL" id="EMA05331.1"/>
    </source>
</evidence>
<dbReference type="GO" id="GO:0016410">
    <property type="term" value="F:N-acyltransferase activity"/>
    <property type="evidence" value="ECO:0007669"/>
    <property type="project" value="TreeGrafter"/>
</dbReference>
<gene>
    <name evidence="1" type="primary">rimL</name>
    <name evidence="1" type="ordered locus">HFX_5042</name>
    <name evidence="2" type="ORF">BM92_18795</name>
    <name evidence="3" type="ORF">C439_00990</name>
    <name evidence="4" type="ORF">E6P09_18540</name>
</gene>
<keyword evidence="1" id="KW-0614">Plasmid</keyword>
<dbReference type="AlphaFoldDB" id="I3R9G9"/>
<reference evidence="3 6" key="3">
    <citation type="journal article" date="2014" name="PLoS Genet.">
        <title>Phylogenetically driven sequencing of extremely halophilic archaea reveals strategies for static and dynamic osmo-response.</title>
        <authorList>
            <person name="Becker E.A."/>
            <person name="Seitzer P.M."/>
            <person name="Tritt A."/>
            <person name="Larsen D."/>
            <person name="Krusor M."/>
            <person name="Yao A.I."/>
            <person name="Wu D."/>
            <person name="Madern D."/>
            <person name="Eisen J.A."/>
            <person name="Darling A.E."/>
            <person name="Facciotti M.T."/>
        </authorList>
    </citation>
    <scope>NUCLEOTIDE SEQUENCE [LARGE SCALE GENOMIC DNA]</scope>
    <source>
        <strain evidence="3">ATCC 33500</strain>
        <strain evidence="6">ATCC 33500 / DSM 1411 / JCM 8866 / NBRC 14739 / NCIMB 2177 / R-4</strain>
    </source>
</reference>
<dbReference type="HOGENOM" id="CLU_039848_4_2_2"/>
<dbReference type="Proteomes" id="UP000011603">
    <property type="component" value="Unassembled WGS sequence"/>
</dbReference>
<name>I3R9G9_HALMT</name>
<dbReference type="Gene3D" id="3.40.630.30">
    <property type="match status" value="1"/>
</dbReference>
<dbReference type="PATRIC" id="fig|523841.21.peg.200"/>
<reference evidence="1" key="1">
    <citation type="journal article" date="2012" name="Appl. Environ. Microbiol.">
        <title>Identification of the haloarchaeal phasin (PhaP) that functions in polyhydroxyalkanoate accumulation and granule formation in Haloferax mediterranei.</title>
        <authorList>
            <person name="Cai S."/>
            <person name="Cai L."/>
            <person name="Liu H."/>
            <person name="Liu X."/>
            <person name="Han J."/>
            <person name="Zhou J."/>
            <person name="Xiang H."/>
        </authorList>
    </citation>
    <scope>NUCLEOTIDE SEQUENCE</scope>
    <source>
        <strain evidence="1">CGMCC 1.2087</strain>
    </source>
</reference>
<reference evidence="1" key="5">
    <citation type="submission" date="2014-05" db="EMBL/GenBank/DDBJ databases">
        <authorList>
            <person name="Wang L."/>
            <person name="Yang H."/>
            <person name="Xiang H."/>
        </authorList>
    </citation>
    <scope>NUCLEOTIDE SEQUENCE</scope>
    <source>
        <strain evidence="1">CGMCC 1.2087</strain>
        <plasmid evidence="1">pHM300</plasmid>
    </source>
</reference>
<sequence length="199" mass="23221">MTVAAVDSKRREYAYEVYDETIGRTISFAEIELERDFDRLHTWFGYDHVKPDWQLDLPRSEFRLELDSKLNDDHLTLYIGHLDHVPMSYWETYSAKDDVISECYDVDPDDRGIHVLLGPPEYVGRGYGTAMIQAITAFQFETTDAKRVVGEPDIRSKRTHHVLEKCSFELKGEISLPDKDAMLVHCDRDRFFEESGYDD</sequence>
<reference evidence="2 7" key="4">
    <citation type="submission" date="2014-04" db="EMBL/GenBank/DDBJ databases">
        <title>Transcriptional profiles of Haloferax mediterranei on the basis of nitrogen availability.</title>
        <authorList>
            <person name="Bautista V."/>
        </authorList>
    </citation>
    <scope>NUCLEOTIDE SEQUENCE [LARGE SCALE GENOMIC DNA]</scope>
    <source>
        <strain evidence="2">ATCC 33500</strain>
        <strain evidence="7">ATCC 33500 / DSM 1411 / JCM 8866 / NBRC 14739 / NCIMB 2177 / R-4</strain>
        <plasmid evidence="2">HMPLAS2</plasmid>
        <plasmid evidence="7">Plasmid HMPLAS2</plasmid>
    </source>
</reference>
<dbReference type="KEGG" id="hme:HFX_5042"/>
<dbReference type="EMBL" id="CP007553">
    <property type="protein sequence ID" value="AHZ24252.1"/>
    <property type="molecule type" value="Genomic_DNA"/>
</dbReference>
<dbReference type="Proteomes" id="UP000027075">
    <property type="component" value="Plasmid HMPLAS2"/>
</dbReference>
<dbReference type="GeneID" id="40158459"/>
<reference evidence="1 5" key="2">
    <citation type="journal article" date="2012" name="J. Bacteriol.">
        <title>Complete genome sequence of the metabolically versatile halophilic archaeon Haloferax mediterranei, a poly(3-hydroxybutyrate-co-3-hydroxyvalerate) producer.</title>
        <authorList>
            <person name="Han J."/>
            <person name="Zhang F."/>
            <person name="Hou J."/>
            <person name="Liu X."/>
            <person name="Li M."/>
            <person name="Liu H."/>
            <person name="Cai L."/>
            <person name="Zhang B."/>
            <person name="Chen Y."/>
            <person name="Zhou J."/>
            <person name="Hu S."/>
            <person name="Xiang H."/>
        </authorList>
    </citation>
    <scope>NUCLEOTIDE SEQUENCE [LARGE SCALE GENOMIC DNA]</scope>
    <source>
        <strain evidence="5">ATCC 33500 / DSM 1411 / JCM 8866 / NBRC 14739 / NCIMB 2177 / R-4</strain>
        <strain evidence="1">CGMCC 1.2087</strain>
        <plasmid evidence="5">pHM300</plasmid>
    </source>
</reference>
<dbReference type="InterPro" id="IPR016181">
    <property type="entry name" value="Acyl_CoA_acyltransferase"/>
</dbReference>
<accession>I3R9G9</accession>
<dbReference type="SUPFAM" id="SSF55729">
    <property type="entry name" value="Acyl-CoA N-acyltransferases (Nat)"/>
    <property type="match status" value="1"/>
</dbReference>
<dbReference type="EMBL" id="CP001870">
    <property type="protein sequence ID" value="AFK20879.1"/>
    <property type="molecule type" value="Genomic_DNA"/>
</dbReference>
<dbReference type="Pfam" id="PF13523">
    <property type="entry name" value="Acetyltransf_8"/>
    <property type="match status" value="1"/>
</dbReference>
<keyword evidence="6" id="KW-1185">Reference proteome</keyword>
<keyword evidence="2" id="KW-0808">Transferase</keyword>
<geneLocation type="plasmid" evidence="4 8">
    <name>pHME322</name>
</geneLocation>
<dbReference type="PANTHER" id="PTHR31438:SF1">
    <property type="entry name" value="LYSINE N-ACYLTRANSFERASE C17G9.06C-RELATED"/>
    <property type="match status" value="1"/>
</dbReference>
<reference evidence="4 8" key="6">
    <citation type="submission" date="2019-04" db="EMBL/GenBank/DDBJ databases">
        <title>Methylomes of two halophilic Archaea, Haloarcula marismortui and Haloferax mediterranei.</title>
        <authorList>
            <person name="DasSarma S."/>
            <person name="DasSarma P."/>
            <person name="DasSarma S."/>
            <person name="Fomenkov A."/>
            <person name="Vincze T."/>
            <person name="Anton B.P."/>
            <person name="Roberts R.J."/>
        </authorList>
    </citation>
    <scope>NUCLEOTIDE SEQUENCE [LARGE SCALE GENOMIC DNA]</scope>
    <source>
        <strain evidence="4">ATCC 33500</strain>
        <strain evidence="8">ATCC 33500 / DSM 1411 / JCM 8866 / NBRC 14739 / NCIMB 2177 / R-4</strain>
        <plasmid evidence="4 8">pHME322</plasmid>
    </source>
</reference>
<evidence type="ECO:0000313" key="1">
    <source>
        <dbReference type="EMBL" id="AFK20879.1"/>
    </source>
</evidence>
<proteinExistence type="predicted"/>
<evidence type="ECO:0000313" key="4">
    <source>
        <dbReference type="EMBL" id="QCQ77308.1"/>
    </source>
</evidence>